<dbReference type="AlphaFoldDB" id="A0A2N5S1H1"/>
<dbReference type="Proteomes" id="UP000235392">
    <property type="component" value="Unassembled WGS sequence"/>
</dbReference>
<evidence type="ECO:0000313" key="6">
    <source>
        <dbReference type="Proteomes" id="UP000235392"/>
    </source>
</evidence>
<dbReference type="InterPro" id="IPR036691">
    <property type="entry name" value="Endo/exonu/phosph_ase_sf"/>
</dbReference>
<protein>
    <recommendedName>
        <fullName evidence="2">Inositol polyphosphate-related phosphatase domain-containing protein</fullName>
    </recommendedName>
</protein>
<organism evidence="3 5">
    <name type="scientific">Puccinia coronata f. sp. avenae</name>
    <dbReference type="NCBI Taxonomy" id="200324"/>
    <lineage>
        <taxon>Eukaryota</taxon>
        <taxon>Fungi</taxon>
        <taxon>Dikarya</taxon>
        <taxon>Basidiomycota</taxon>
        <taxon>Pucciniomycotina</taxon>
        <taxon>Pucciniomycetes</taxon>
        <taxon>Pucciniales</taxon>
        <taxon>Pucciniaceae</taxon>
        <taxon>Puccinia</taxon>
    </lineage>
</organism>
<dbReference type="Proteomes" id="UP000235388">
    <property type="component" value="Unassembled WGS sequence"/>
</dbReference>
<dbReference type="Pfam" id="PF22669">
    <property type="entry name" value="Exo_endo_phos2"/>
    <property type="match status" value="1"/>
</dbReference>
<dbReference type="OrthoDB" id="7862313at2759"/>
<dbReference type="EMBL" id="PGCJ01001257">
    <property type="protein sequence ID" value="PLW07090.1"/>
    <property type="molecule type" value="Genomic_DNA"/>
</dbReference>
<name>A0A2N5S1H1_9BASI</name>
<dbReference type="PANTHER" id="PTHR11200">
    <property type="entry name" value="INOSITOL 5-PHOSPHATASE"/>
    <property type="match status" value="1"/>
</dbReference>
<dbReference type="STRING" id="200324.A0A2N5S1H1"/>
<evidence type="ECO:0000256" key="1">
    <source>
        <dbReference type="SAM" id="MobiDB-lite"/>
    </source>
</evidence>
<dbReference type="PANTHER" id="PTHR11200:SF300">
    <property type="entry name" value="TYPE II INOSITOL 1,4,5-TRISPHOSPHATE 5-PHOSPHATASE"/>
    <property type="match status" value="1"/>
</dbReference>
<dbReference type="InterPro" id="IPR013783">
    <property type="entry name" value="Ig-like_fold"/>
</dbReference>
<evidence type="ECO:0000313" key="4">
    <source>
        <dbReference type="EMBL" id="PLW42203.1"/>
    </source>
</evidence>
<dbReference type="Pfam" id="PF21310">
    <property type="entry name" value="OCRL-like_ASH"/>
    <property type="match status" value="1"/>
</dbReference>
<dbReference type="GO" id="GO:0004439">
    <property type="term" value="F:phosphatidylinositol-4,5-bisphosphate 5-phosphatase activity"/>
    <property type="evidence" value="ECO:0007669"/>
    <property type="project" value="TreeGrafter"/>
</dbReference>
<feature type="domain" description="Inositol polyphosphate-related phosphatase" evidence="2">
    <location>
        <begin position="265"/>
        <end position="594"/>
    </location>
</feature>
<evidence type="ECO:0000313" key="5">
    <source>
        <dbReference type="Proteomes" id="UP000235388"/>
    </source>
</evidence>
<gene>
    <name evidence="3" type="ORF">PCANC_21828</name>
    <name evidence="4" type="ORF">PCASD_05597</name>
</gene>
<accession>A0A2N5S1H1</accession>
<evidence type="ECO:0000259" key="2">
    <source>
        <dbReference type="SMART" id="SM00128"/>
    </source>
</evidence>
<proteinExistence type="predicted"/>
<feature type="compositionally biased region" description="Low complexity" evidence="1">
    <location>
        <begin position="216"/>
        <end position="230"/>
    </location>
</feature>
<dbReference type="InterPro" id="IPR046985">
    <property type="entry name" value="IP5"/>
</dbReference>
<dbReference type="Gene3D" id="3.60.10.10">
    <property type="entry name" value="Endonuclease/exonuclease/phosphatase"/>
    <property type="match status" value="1"/>
</dbReference>
<keyword evidence="5" id="KW-1185">Reference proteome</keyword>
<dbReference type="InterPro" id="IPR000300">
    <property type="entry name" value="IPPc"/>
</dbReference>
<feature type="region of interest" description="Disordered" evidence="1">
    <location>
        <begin position="216"/>
        <end position="238"/>
    </location>
</feature>
<dbReference type="EMBL" id="PGCI01000081">
    <property type="protein sequence ID" value="PLW42203.1"/>
    <property type="molecule type" value="Genomic_DNA"/>
</dbReference>
<evidence type="ECO:0000313" key="3">
    <source>
        <dbReference type="EMBL" id="PLW07090.1"/>
    </source>
</evidence>
<comment type="caution">
    <text evidence="3">The sequence shown here is derived from an EMBL/GenBank/DDBJ whole genome shotgun (WGS) entry which is preliminary data.</text>
</comment>
<reference evidence="5 6" key="1">
    <citation type="submission" date="2017-11" db="EMBL/GenBank/DDBJ databases">
        <title>De novo assembly and phasing of dikaryotic genomes from two isolates of Puccinia coronata f. sp. avenae, the causal agent of oat crown rust.</title>
        <authorList>
            <person name="Miller M.E."/>
            <person name="Zhang Y."/>
            <person name="Omidvar V."/>
            <person name="Sperschneider J."/>
            <person name="Schwessinger B."/>
            <person name="Raley C."/>
            <person name="Palmer J.M."/>
            <person name="Garnica D."/>
            <person name="Upadhyaya N."/>
            <person name="Rathjen J."/>
            <person name="Taylor J.M."/>
            <person name="Park R.F."/>
            <person name="Dodds P.N."/>
            <person name="Hirsch C.D."/>
            <person name="Kianian S.F."/>
            <person name="Figueroa M."/>
        </authorList>
    </citation>
    <scope>NUCLEOTIDE SEQUENCE [LARGE SCALE GENOMIC DNA]</scope>
    <source>
        <strain evidence="3">12NC29</strain>
        <strain evidence="4">12SD80</strain>
    </source>
</reference>
<dbReference type="GO" id="GO:0046856">
    <property type="term" value="P:phosphatidylinositol dephosphorylation"/>
    <property type="evidence" value="ECO:0007669"/>
    <property type="project" value="InterPro"/>
</dbReference>
<dbReference type="SMART" id="SM00128">
    <property type="entry name" value="IPPc"/>
    <property type="match status" value="1"/>
</dbReference>
<dbReference type="Gene3D" id="2.60.40.10">
    <property type="entry name" value="Immunoglobulins"/>
    <property type="match status" value="1"/>
</dbReference>
<dbReference type="SUPFAM" id="SSF56219">
    <property type="entry name" value="DNase I-like"/>
    <property type="match status" value="1"/>
</dbReference>
<sequence>MDWLLKTVQPTKINQTDIYSVVLEKISPQEHVKLVTFVDAVTHRAVSSTNGAETKSMLLAIICNVESEFEQASLLLVSCAGQPTAILAVLPIVSAMDISISEVNTPNKEPDHLARLGNDTTQDPAPKVLRCKFSIGGDQLIEVSSFDKLALKDAISEIRRLTTIAAEHEIWSPELLGPWIDRYISRKKTTPPSNQMSSPAQDNLSAQARLSKLLTSPPISPSTTLSTASPRFPKPPAIAPDLPEWRQNWLNERLRELEDDYVTSKEIKVRVCTWNVFGKQPVESLQDWIVPDPTTHKSHLYVICLQEIDDTPEAYIRYTPQRENLWCEVAQKSIESMGTQKVIKVSSQQLVGLLIIVFVDESLAKEVSNVSSTYLGTGTLGMGNKGATAVRLKVCDTYLTLVNTHLAAFQEQYEARNRDYLDICRRITFPTRPGSLRSLSSIPQLRFGGEGPSAPLPSADIFRTGHLIWAGDLNYRLNTTYAEAKTLAESSSVEDCSTLLSFDQLKQQIESGKAFQQFQEGAIRFKPTYKFDVGTNNFDTSEKQRIPAYTDRVLYLPGRMNDIEVLSYDSYPAISLSDHKPVACTLTMKIYTVIQETRERMQNELLRELDGLENEALPDLKVVPEGIEFNFLNSSSSSVSSAAAENESGNTANLVVNGGELVGSSIELTNIKKFLVAWQLVPKNGESGVCEDWLKISQLSGNLAAGETTQIHFAIDPLGANRRRSQLGTADLTDVVILSVQGGRDVFIPINVEF</sequence>
<dbReference type="InterPro" id="IPR048869">
    <property type="entry name" value="OCRL-1_2_ASH"/>
</dbReference>